<evidence type="ECO:0000256" key="2">
    <source>
        <dbReference type="PROSITE-ProRule" id="PRU00284"/>
    </source>
</evidence>
<dbReference type="Pfam" id="PF00015">
    <property type="entry name" value="MCPsignal"/>
    <property type="match status" value="1"/>
</dbReference>
<dbReference type="PANTHER" id="PTHR32089:SF112">
    <property type="entry name" value="LYSOZYME-LIKE PROTEIN-RELATED"/>
    <property type="match status" value="1"/>
</dbReference>
<dbReference type="SUPFAM" id="SSF58104">
    <property type="entry name" value="Methyl-accepting chemotaxis protein (MCP) signaling domain"/>
    <property type="match status" value="1"/>
</dbReference>
<organism evidence="4 5">
    <name type="scientific">Sphingomonas olei</name>
    <dbReference type="NCBI Taxonomy" id="1886787"/>
    <lineage>
        <taxon>Bacteria</taxon>
        <taxon>Pseudomonadati</taxon>
        <taxon>Pseudomonadota</taxon>
        <taxon>Alphaproteobacteria</taxon>
        <taxon>Sphingomonadales</taxon>
        <taxon>Sphingomonadaceae</taxon>
        <taxon>Sphingomonas</taxon>
    </lineage>
</organism>
<dbReference type="Gene3D" id="1.10.490.10">
    <property type="entry name" value="Globins"/>
    <property type="match status" value="1"/>
</dbReference>
<keyword evidence="1 2" id="KW-0807">Transducer</keyword>
<dbReference type="InterPro" id="IPR044398">
    <property type="entry name" value="Globin-sensor_dom"/>
</dbReference>
<dbReference type="PANTHER" id="PTHR32089">
    <property type="entry name" value="METHYL-ACCEPTING CHEMOTAXIS PROTEIN MCPB"/>
    <property type="match status" value="1"/>
</dbReference>
<gene>
    <name evidence="4" type="ORF">E5988_08445</name>
</gene>
<feature type="domain" description="Methyl-accepting transducer" evidence="3">
    <location>
        <begin position="194"/>
        <end position="427"/>
    </location>
</feature>
<evidence type="ECO:0000259" key="3">
    <source>
        <dbReference type="PROSITE" id="PS50111"/>
    </source>
</evidence>
<dbReference type="Proteomes" id="UP000308038">
    <property type="component" value="Unassembled WGS sequence"/>
</dbReference>
<proteinExistence type="predicted"/>
<dbReference type="Gene3D" id="1.10.287.950">
    <property type="entry name" value="Methyl-accepting chemotaxis protein"/>
    <property type="match status" value="1"/>
</dbReference>
<dbReference type="InterPro" id="IPR012292">
    <property type="entry name" value="Globin/Proto"/>
</dbReference>
<reference evidence="4 5" key="1">
    <citation type="submission" date="2019-04" db="EMBL/GenBank/DDBJ databases">
        <title>Microbes associate with the intestines of laboratory mice.</title>
        <authorList>
            <person name="Navarre W."/>
            <person name="Wong E."/>
            <person name="Huang K.C."/>
            <person name="Tropini C."/>
            <person name="Ng K."/>
            <person name="Yu B."/>
        </authorList>
    </citation>
    <scope>NUCLEOTIDE SEQUENCE [LARGE SCALE GENOMIC DNA]</scope>
    <source>
        <strain evidence="4 5">NM83_B4-11</strain>
    </source>
</reference>
<dbReference type="SMART" id="SM00283">
    <property type="entry name" value="MA"/>
    <property type="match status" value="1"/>
</dbReference>
<protein>
    <submittedName>
        <fullName evidence="4">Chemotaxis protein</fullName>
    </submittedName>
</protein>
<accession>A0ABY2QHM0</accession>
<dbReference type="InterPro" id="IPR004089">
    <property type="entry name" value="MCPsignal_dom"/>
</dbReference>
<comment type="caution">
    <text evidence="4">The sequence shown here is derived from an EMBL/GenBank/DDBJ whole genome shotgun (WGS) entry which is preliminary data.</text>
</comment>
<name>A0ABY2QHM0_9SPHN</name>
<dbReference type="RefSeq" id="WP_136451409.1">
    <property type="nucleotide sequence ID" value="NZ_SSTI01000005.1"/>
</dbReference>
<dbReference type="EMBL" id="SSTI01000005">
    <property type="protein sequence ID" value="THG40197.1"/>
    <property type="molecule type" value="Genomic_DNA"/>
</dbReference>
<dbReference type="PROSITE" id="PS50111">
    <property type="entry name" value="CHEMOTAXIS_TRANSDUC_2"/>
    <property type="match status" value="1"/>
</dbReference>
<evidence type="ECO:0000256" key="1">
    <source>
        <dbReference type="ARBA" id="ARBA00023224"/>
    </source>
</evidence>
<evidence type="ECO:0000313" key="5">
    <source>
        <dbReference type="Proteomes" id="UP000308038"/>
    </source>
</evidence>
<keyword evidence="5" id="KW-1185">Reference proteome</keyword>
<dbReference type="Pfam" id="PF11563">
    <property type="entry name" value="Protoglobin"/>
    <property type="match status" value="1"/>
</dbReference>
<sequence>MPIWDSVARSIAAQVREYDWDGTIGAAAADIDALLTAADCEDIAHAFWQQYRSLPATKKMLEGIEDVWLQRQLARSARYMRMKYSAPFDEQWGRSATKHAEMTRETGVPLAALLSALAFAHARTLAILETRVDGDVARMRRLSDVVQRLALIEADVMAAHLGRSERAQVAEERAAHAAAFRLHIADAIEGAAVLGERVRAQAASATQSVGSMVGRGAEVAAAAGESALAMRDAASTAAGLILAIEDARGEVEAAADIASQAAAQADRAVTVSEALSAHAKSIESILALIRTIAGQTNLLALNATIEAARAGDAGRGFAVVAQEVKSLASQTARATDDIAAQIGAIQAATQVTVESSASVRATIDDVKTSATRIRRAMEAQAQTVTAITAAVDETALAADATAGNMTAIMREGAGLARDVDTLGTEFAAIDDRLASLRSAAEEFSAKVA</sequence>
<evidence type="ECO:0000313" key="4">
    <source>
        <dbReference type="EMBL" id="THG40197.1"/>
    </source>
</evidence>